<dbReference type="InterPro" id="IPR011006">
    <property type="entry name" value="CheY-like_superfamily"/>
</dbReference>
<evidence type="ECO:0000256" key="1">
    <source>
        <dbReference type="ARBA" id="ARBA00022553"/>
    </source>
</evidence>
<dbReference type="GO" id="GO:0006355">
    <property type="term" value="P:regulation of DNA-templated transcription"/>
    <property type="evidence" value="ECO:0007669"/>
    <property type="project" value="TreeGrafter"/>
</dbReference>
<dbReference type="GO" id="GO:0032993">
    <property type="term" value="C:protein-DNA complex"/>
    <property type="evidence" value="ECO:0007669"/>
    <property type="project" value="TreeGrafter"/>
</dbReference>
<evidence type="ECO:0000256" key="4">
    <source>
        <dbReference type="ARBA" id="ARBA00023125"/>
    </source>
</evidence>
<name>A0A426U235_9CHLR</name>
<evidence type="ECO:0000256" key="3">
    <source>
        <dbReference type="ARBA" id="ARBA00023015"/>
    </source>
</evidence>
<dbReference type="GO" id="GO:0005829">
    <property type="term" value="C:cytosol"/>
    <property type="evidence" value="ECO:0007669"/>
    <property type="project" value="TreeGrafter"/>
</dbReference>
<dbReference type="InterPro" id="IPR001789">
    <property type="entry name" value="Sig_transdc_resp-reg_receiver"/>
</dbReference>
<dbReference type="Proteomes" id="UP000280307">
    <property type="component" value="Unassembled WGS sequence"/>
</dbReference>
<accession>A0A426U235</accession>
<keyword evidence="2" id="KW-0902">Two-component regulatory system</keyword>
<organism evidence="8 9">
    <name type="scientific">Candidatus Viridilinea halotolerans</name>
    <dbReference type="NCBI Taxonomy" id="2491704"/>
    <lineage>
        <taxon>Bacteria</taxon>
        <taxon>Bacillati</taxon>
        <taxon>Chloroflexota</taxon>
        <taxon>Chloroflexia</taxon>
        <taxon>Chloroflexales</taxon>
        <taxon>Chloroflexineae</taxon>
        <taxon>Oscillochloridaceae</taxon>
        <taxon>Candidatus Viridilinea</taxon>
    </lineage>
</organism>
<evidence type="ECO:0000256" key="6">
    <source>
        <dbReference type="PROSITE-ProRule" id="PRU00169"/>
    </source>
</evidence>
<evidence type="ECO:0000259" key="7">
    <source>
        <dbReference type="PROSITE" id="PS50110"/>
    </source>
</evidence>
<keyword evidence="4 8" id="KW-0238">DNA-binding</keyword>
<dbReference type="GO" id="GO:0000156">
    <property type="term" value="F:phosphorelay response regulator activity"/>
    <property type="evidence" value="ECO:0007669"/>
    <property type="project" value="TreeGrafter"/>
</dbReference>
<dbReference type="EMBL" id="RSAS01000329">
    <property type="protein sequence ID" value="RRR73606.1"/>
    <property type="molecule type" value="Genomic_DNA"/>
</dbReference>
<evidence type="ECO:0000256" key="2">
    <source>
        <dbReference type="ARBA" id="ARBA00023012"/>
    </source>
</evidence>
<dbReference type="InterPro" id="IPR039420">
    <property type="entry name" value="WalR-like"/>
</dbReference>
<evidence type="ECO:0000313" key="8">
    <source>
        <dbReference type="EMBL" id="RRR73606.1"/>
    </source>
</evidence>
<dbReference type="Pfam" id="PF00072">
    <property type="entry name" value="Response_reg"/>
    <property type="match status" value="1"/>
</dbReference>
<evidence type="ECO:0000256" key="5">
    <source>
        <dbReference type="ARBA" id="ARBA00023163"/>
    </source>
</evidence>
<protein>
    <submittedName>
        <fullName evidence="8">DNA-binding response regulator</fullName>
    </submittedName>
</protein>
<dbReference type="SUPFAM" id="SSF52172">
    <property type="entry name" value="CheY-like"/>
    <property type="match status" value="1"/>
</dbReference>
<dbReference type="GO" id="GO:0000976">
    <property type="term" value="F:transcription cis-regulatory region binding"/>
    <property type="evidence" value="ECO:0007669"/>
    <property type="project" value="TreeGrafter"/>
</dbReference>
<comment type="caution">
    <text evidence="8">The sequence shown here is derived from an EMBL/GenBank/DDBJ whole genome shotgun (WGS) entry which is preliminary data.</text>
</comment>
<dbReference type="Gene3D" id="3.40.50.2300">
    <property type="match status" value="1"/>
</dbReference>
<dbReference type="SMART" id="SM00448">
    <property type="entry name" value="REC"/>
    <property type="match status" value="1"/>
</dbReference>
<feature type="modified residue" description="4-aspartylphosphate" evidence="6">
    <location>
        <position position="56"/>
    </location>
</feature>
<feature type="domain" description="Response regulatory" evidence="7">
    <location>
        <begin position="8"/>
        <end position="118"/>
    </location>
</feature>
<sequence length="123" mass="13752">MIEVFLTTVLVVNFSQKNDTIIVELLAEAGYAVEQATGWSAFTDALGQQVDLLLFDALREDDLTWLPRLRTACQCPLVVIGPTRNSKLAVYTLDQGADDYILRPFHGGELLARLRAQLRRLFG</sequence>
<keyword evidence="1 6" id="KW-0597">Phosphoprotein</keyword>
<dbReference type="PANTHER" id="PTHR48111:SF21">
    <property type="entry name" value="DNA-BINDING DUAL MASTER TRANSCRIPTIONAL REGULATOR RPAA"/>
    <property type="match status" value="1"/>
</dbReference>
<dbReference type="PANTHER" id="PTHR48111">
    <property type="entry name" value="REGULATOR OF RPOS"/>
    <property type="match status" value="1"/>
</dbReference>
<dbReference type="AlphaFoldDB" id="A0A426U235"/>
<keyword evidence="3" id="KW-0805">Transcription regulation</keyword>
<evidence type="ECO:0000313" key="9">
    <source>
        <dbReference type="Proteomes" id="UP000280307"/>
    </source>
</evidence>
<reference evidence="8 9" key="1">
    <citation type="submission" date="2018-12" db="EMBL/GenBank/DDBJ databases">
        <title>Genome Sequence of Candidatus Viridilinea halotolerans isolated from saline sulfide-rich spring.</title>
        <authorList>
            <person name="Grouzdev D.S."/>
            <person name="Burganskaya E.I."/>
            <person name="Krutkina M.S."/>
            <person name="Sukhacheva M.V."/>
            <person name="Gorlenko V.M."/>
        </authorList>
    </citation>
    <scope>NUCLEOTIDE SEQUENCE [LARGE SCALE GENOMIC DNA]</scope>
    <source>
        <strain evidence="8">Chok-6</strain>
    </source>
</reference>
<keyword evidence="5" id="KW-0804">Transcription</keyword>
<proteinExistence type="predicted"/>
<dbReference type="PROSITE" id="PS50110">
    <property type="entry name" value="RESPONSE_REGULATORY"/>
    <property type="match status" value="1"/>
</dbReference>
<gene>
    <name evidence="8" type="ORF">EI684_08550</name>
</gene>